<dbReference type="SUPFAM" id="SSF53098">
    <property type="entry name" value="Ribonuclease H-like"/>
    <property type="match status" value="1"/>
</dbReference>
<evidence type="ECO:0000313" key="7">
    <source>
        <dbReference type="EMBL" id="KAL3657742.1"/>
    </source>
</evidence>
<dbReference type="EMBL" id="JBIMZQ010000061">
    <property type="protein sequence ID" value="KAL3657742.1"/>
    <property type="molecule type" value="Genomic_DNA"/>
</dbReference>
<dbReference type="PANTHER" id="PTHR46481:SF10">
    <property type="entry name" value="ZINC FINGER BED DOMAIN-CONTAINING PROTEIN 39"/>
    <property type="match status" value="1"/>
</dbReference>
<proteinExistence type="predicted"/>
<feature type="compositionally biased region" description="Low complexity" evidence="6">
    <location>
        <begin position="573"/>
        <end position="587"/>
    </location>
</feature>
<dbReference type="AlphaFoldDB" id="A0ABD3EVM9"/>
<comment type="subcellular location">
    <subcellularLocation>
        <location evidence="1">Nucleus</location>
    </subcellularLocation>
</comment>
<sequence>MHICLECLKTRTWRESLCKCRHTSNAKAHLVSKHKELEEAAKEKQHRLQRAGRFTVKMPAATADPVVGVKHQRSAEPKAPCTKRHKTFWTPQVNQDGVTAHVACWLIRDGLPYNMVTTPAFHEFLSGTTGNPDVTVPSHQTYNDILDNSYESFQKDTKSLLLKEFNELHETPFITLEYDLCTNKAKTTIVGASCGFIDHQWRPRTLALLAQVKNDGHDSEGVANLLDVELKQRYGLDVEKMARFTISDTASAARKVSKQFDSTLQTDCSMHALNLCIGYGIGLKENVRNMYTPDPNDKVGKVCIKKKVVVTEGDAFPEGGAVIRKLRALNNFFASSRSPERIAKLKEVQTFYKFPQLAAMVDIDVRVASTVKLFRHSIVNYPAFNAFFQRADLTKSEKAVFTSITMAESELVVQLEAVVQRIADLALVESQSATMLSSTMYVLLRVASARMNSYKFSAFSLHGTRNADTNEKFFACRQITLSNLSVLAQRCIKRTLHQIAFRLPQPGVPMGMALSLDPRTKRAAKNYLQIPDWAQAATGHILEDTKALLRAEHQVMYKAIHINEDAEGDAVNSAASSPGRDCSSSSDTELDLLCGEEVLEPVDSTPTDVSLNAKADAVTEQWLDLRIDWEEVVRHQIPDKQECDRVLSKLTIRNKKQGNVRVWNVEQLCQQVDVCR</sequence>
<evidence type="ECO:0008006" key="9">
    <source>
        <dbReference type="Google" id="ProtNLM"/>
    </source>
</evidence>
<name>A0ABD3EVM9_9STRA</name>
<evidence type="ECO:0000256" key="4">
    <source>
        <dbReference type="ARBA" id="ARBA00022833"/>
    </source>
</evidence>
<gene>
    <name evidence="7" type="ORF">V7S43_017314</name>
</gene>
<organism evidence="7 8">
    <name type="scientific">Phytophthora oleae</name>
    <dbReference type="NCBI Taxonomy" id="2107226"/>
    <lineage>
        <taxon>Eukaryota</taxon>
        <taxon>Sar</taxon>
        <taxon>Stramenopiles</taxon>
        <taxon>Oomycota</taxon>
        <taxon>Peronosporomycetes</taxon>
        <taxon>Peronosporales</taxon>
        <taxon>Peronosporaceae</taxon>
        <taxon>Phytophthora</taxon>
    </lineage>
</organism>
<evidence type="ECO:0000313" key="8">
    <source>
        <dbReference type="Proteomes" id="UP001632037"/>
    </source>
</evidence>
<dbReference type="Proteomes" id="UP001632037">
    <property type="component" value="Unassembled WGS sequence"/>
</dbReference>
<accession>A0ABD3EVM9</accession>
<dbReference type="PANTHER" id="PTHR46481">
    <property type="entry name" value="ZINC FINGER BED DOMAIN-CONTAINING PROTEIN 4"/>
    <property type="match status" value="1"/>
</dbReference>
<reference evidence="7 8" key="1">
    <citation type="submission" date="2024-09" db="EMBL/GenBank/DDBJ databases">
        <title>Genome sequencing and assembly of Phytophthora oleae, isolate VK10A, causative agent of rot of olive drupes.</title>
        <authorList>
            <person name="Conti Taguali S."/>
            <person name="Riolo M."/>
            <person name="La Spada F."/>
            <person name="Cacciola S.O."/>
            <person name="Dionisio G."/>
        </authorList>
    </citation>
    <scope>NUCLEOTIDE SEQUENCE [LARGE SCALE GENOMIC DNA]</scope>
    <source>
        <strain evidence="7 8">VK10A</strain>
    </source>
</reference>
<keyword evidence="4" id="KW-0862">Zinc</keyword>
<evidence type="ECO:0000256" key="3">
    <source>
        <dbReference type="ARBA" id="ARBA00022771"/>
    </source>
</evidence>
<protein>
    <recommendedName>
        <fullName evidence="9">DUF659 domain-containing protein</fullName>
    </recommendedName>
</protein>
<evidence type="ECO:0000256" key="6">
    <source>
        <dbReference type="SAM" id="MobiDB-lite"/>
    </source>
</evidence>
<keyword evidence="3" id="KW-0863">Zinc-finger</keyword>
<keyword evidence="5" id="KW-0539">Nucleus</keyword>
<dbReference type="InterPro" id="IPR052035">
    <property type="entry name" value="ZnF_BED_domain_contain"/>
</dbReference>
<evidence type="ECO:0000256" key="5">
    <source>
        <dbReference type="ARBA" id="ARBA00023242"/>
    </source>
</evidence>
<keyword evidence="2" id="KW-0479">Metal-binding</keyword>
<dbReference type="GO" id="GO:0005634">
    <property type="term" value="C:nucleus"/>
    <property type="evidence" value="ECO:0007669"/>
    <property type="project" value="UniProtKB-SubCell"/>
</dbReference>
<comment type="caution">
    <text evidence="7">The sequence shown here is derived from an EMBL/GenBank/DDBJ whole genome shotgun (WGS) entry which is preliminary data.</text>
</comment>
<dbReference type="GO" id="GO:0008270">
    <property type="term" value="F:zinc ion binding"/>
    <property type="evidence" value="ECO:0007669"/>
    <property type="project" value="UniProtKB-KW"/>
</dbReference>
<feature type="region of interest" description="Disordered" evidence="6">
    <location>
        <begin position="568"/>
        <end position="587"/>
    </location>
</feature>
<keyword evidence="8" id="KW-1185">Reference proteome</keyword>
<dbReference type="InterPro" id="IPR012337">
    <property type="entry name" value="RNaseH-like_sf"/>
</dbReference>
<evidence type="ECO:0000256" key="1">
    <source>
        <dbReference type="ARBA" id="ARBA00004123"/>
    </source>
</evidence>
<evidence type="ECO:0000256" key="2">
    <source>
        <dbReference type="ARBA" id="ARBA00022723"/>
    </source>
</evidence>